<dbReference type="Proteomes" id="UP001198182">
    <property type="component" value="Unassembled WGS sequence"/>
</dbReference>
<dbReference type="InterPro" id="IPR014710">
    <property type="entry name" value="RmlC-like_jellyroll"/>
</dbReference>
<proteinExistence type="predicted"/>
<feature type="domain" description="HTH araC/xylS-type" evidence="4">
    <location>
        <begin position="181"/>
        <end position="279"/>
    </location>
</feature>
<dbReference type="PROSITE" id="PS01124">
    <property type="entry name" value="HTH_ARAC_FAMILY_2"/>
    <property type="match status" value="1"/>
</dbReference>
<dbReference type="PRINTS" id="PR00032">
    <property type="entry name" value="HTHARAC"/>
</dbReference>
<dbReference type="InterPro" id="IPR009057">
    <property type="entry name" value="Homeodomain-like_sf"/>
</dbReference>
<dbReference type="InterPro" id="IPR018060">
    <property type="entry name" value="HTH_AraC"/>
</dbReference>
<dbReference type="Pfam" id="PF02311">
    <property type="entry name" value="AraC_binding"/>
    <property type="match status" value="1"/>
</dbReference>
<dbReference type="SUPFAM" id="SSF46689">
    <property type="entry name" value="Homeodomain-like"/>
    <property type="match status" value="2"/>
</dbReference>
<dbReference type="EMBL" id="JAJEQR010000004">
    <property type="protein sequence ID" value="MCC2229768.1"/>
    <property type="molecule type" value="Genomic_DNA"/>
</dbReference>
<dbReference type="Gene3D" id="2.60.120.10">
    <property type="entry name" value="Jelly Rolls"/>
    <property type="match status" value="1"/>
</dbReference>
<organism evidence="5 6">
    <name type="scientific">Hominifimenecus microfluidus</name>
    <dbReference type="NCBI Taxonomy" id="2885348"/>
    <lineage>
        <taxon>Bacteria</taxon>
        <taxon>Bacillati</taxon>
        <taxon>Bacillota</taxon>
        <taxon>Clostridia</taxon>
        <taxon>Lachnospirales</taxon>
        <taxon>Lachnospiraceae</taxon>
        <taxon>Hominifimenecus</taxon>
    </lineage>
</organism>
<reference evidence="5" key="1">
    <citation type="submission" date="2021-10" db="EMBL/GenBank/DDBJ databases">
        <title>Anaerobic single-cell dispensing facilitates the cultivation of human gut bacteria.</title>
        <authorList>
            <person name="Afrizal A."/>
        </authorList>
    </citation>
    <scope>NUCLEOTIDE SEQUENCE</scope>
    <source>
        <strain evidence="5">CLA-AA-H215</strain>
    </source>
</reference>
<dbReference type="InterPro" id="IPR003313">
    <property type="entry name" value="AraC-bd"/>
</dbReference>
<keyword evidence="6" id="KW-1185">Reference proteome</keyword>
<evidence type="ECO:0000256" key="2">
    <source>
        <dbReference type="ARBA" id="ARBA00023125"/>
    </source>
</evidence>
<comment type="caution">
    <text evidence="5">The sequence shown here is derived from an EMBL/GenBank/DDBJ whole genome shotgun (WGS) entry which is preliminary data.</text>
</comment>
<dbReference type="PANTHER" id="PTHR43280:SF28">
    <property type="entry name" value="HTH-TYPE TRANSCRIPTIONAL ACTIVATOR RHAS"/>
    <property type="match status" value="1"/>
</dbReference>
<protein>
    <submittedName>
        <fullName evidence="5">AraC family transcriptional regulator</fullName>
    </submittedName>
</protein>
<evidence type="ECO:0000313" key="6">
    <source>
        <dbReference type="Proteomes" id="UP001198182"/>
    </source>
</evidence>
<evidence type="ECO:0000313" key="5">
    <source>
        <dbReference type="EMBL" id="MCC2229768.1"/>
    </source>
</evidence>
<dbReference type="Pfam" id="PF12833">
    <property type="entry name" value="HTH_18"/>
    <property type="match status" value="1"/>
</dbReference>
<dbReference type="PANTHER" id="PTHR43280">
    <property type="entry name" value="ARAC-FAMILY TRANSCRIPTIONAL REGULATOR"/>
    <property type="match status" value="1"/>
</dbReference>
<keyword evidence="1" id="KW-0805">Transcription regulation</keyword>
<dbReference type="InterPro" id="IPR037923">
    <property type="entry name" value="HTH-like"/>
</dbReference>
<dbReference type="GO" id="GO:0003700">
    <property type="term" value="F:DNA-binding transcription factor activity"/>
    <property type="evidence" value="ECO:0007669"/>
    <property type="project" value="InterPro"/>
</dbReference>
<evidence type="ECO:0000256" key="3">
    <source>
        <dbReference type="ARBA" id="ARBA00023163"/>
    </source>
</evidence>
<accession>A0AAE3E7X1</accession>
<dbReference type="RefSeq" id="WP_308452555.1">
    <property type="nucleotide sequence ID" value="NZ_JAJEQR010000004.1"/>
</dbReference>
<dbReference type="AlphaFoldDB" id="A0AAE3E7X1"/>
<dbReference type="GO" id="GO:0043565">
    <property type="term" value="F:sequence-specific DNA binding"/>
    <property type="evidence" value="ECO:0007669"/>
    <property type="project" value="InterPro"/>
</dbReference>
<evidence type="ECO:0000259" key="4">
    <source>
        <dbReference type="PROSITE" id="PS01124"/>
    </source>
</evidence>
<keyword evidence="3" id="KW-0804">Transcription</keyword>
<dbReference type="Gene3D" id="1.10.10.60">
    <property type="entry name" value="Homeodomain-like"/>
    <property type="match status" value="2"/>
</dbReference>
<keyword evidence="2" id="KW-0238">DNA-binding</keyword>
<dbReference type="PROSITE" id="PS00041">
    <property type="entry name" value="HTH_ARAC_FAMILY_1"/>
    <property type="match status" value="1"/>
</dbReference>
<sequence length="300" mass="34843">MWLYDYKDSEKNNPYKESPFVAITHMSYVDNLPKWSYPWHAHRDSYELGYIIDGEGTLTVESKELPLKAGSITMVPPNVMHRFVASPEQSMRYYTLRILAEPADGELQQFFHSLDNAVTEGFSYLDYIRSAFELLFNFHQMNQGVIDAAFQSACLSLLQLTKMLFTDRSMSIRLDDTHSAIDILKYIEQNNSQKITLESLAKRFNVSPSHLSRIFTNAYHMSPINYLIYSRITYATEYLLKTNYSVAEIAELVGYDNPTHFTNLFVKRIGCTPTEFRECNKKLPTDLPEQIFRNENLNKN</sequence>
<dbReference type="InterPro" id="IPR020449">
    <property type="entry name" value="Tscrpt_reg_AraC-type_HTH"/>
</dbReference>
<name>A0AAE3E7X1_9FIRM</name>
<dbReference type="InterPro" id="IPR018062">
    <property type="entry name" value="HTH_AraC-typ_CS"/>
</dbReference>
<dbReference type="SUPFAM" id="SSF51215">
    <property type="entry name" value="Regulatory protein AraC"/>
    <property type="match status" value="1"/>
</dbReference>
<gene>
    <name evidence="5" type="ORF">LKD81_01960</name>
</gene>
<evidence type="ECO:0000256" key="1">
    <source>
        <dbReference type="ARBA" id="ARBA00023015"/>
    </source>
</evidence>
<dbReference type="SMART" id="SM00342">
    <property type="entry name" value="HTH_ARAC"/>
    <property type="match status" value="1"/>
</dbReference>